<protein>
    <recommendedName>
        <fullName evidence="5">Flagellar motor switch protein FliG C-terminal domain-containing protein</fullName>
    </recommendedName>
</protein>
<evidence type="ECO:0000256" key="1">
    <source>
        <dbReference type="SAM" id="MobiDB-lite"/>
    </source>
</evidence>
<feature type="region of interest" description="Disordered" evidence="1">
    <location>
        <begin position="144"/>
        <end position="175"/>
    </location>
</feature>
<keyword evidence="4" id="KW-1185">Reference proteome</keyword>
<dbReference type="Proteomes" id="UP001611383">
    <property type="component" value="Chromosome"/>
</dbReference>
<feature type="region of interest" description="Disordered" evidence="1">
    <location>
        <begin position="239"/>
        <end position="270"/>
    </location>
</feature>
<sequence length="614" mass="67730">MRTLISLLALALPLSALAQTSVTPVPQKHIPSPVLMELRALESQFDLALARDCAPERCVSKGCVYRDHVVVDMPHSSSLPGLGQSEGPGSVPPQEYLTSARCDFAHEKSVSSRDVQALVRRLEQRLSKGWLQVTVGRQILEPISASLSEPPEPTPPPRVEPPPEPAPAPQPEPPAKWEAGVALRELWVSLLPHFSWMIALVMGTIATLVIIWALRRLGRESIEEKAMLAQLAAGTLGKSDGAQEAAAPAAEPPPAALQGPSEEEREESAFVTEQQRLWTDRIAQAELGKDEGGVVELMREWLKAREFELLAKAIFVFGDRLSLAFSSDGELAIRKVELAEFLRNVDPEHLPSDAEFFRKLNQHSISSSLLAQSDAEIYRSLREEFGSVGVVQLLEKLPPRYGALLFAMVPTDGQQEVARTLSSELRQRVASQLLLSNRMSKEERGYLFEVLDAARAGLPLPPAPKPAPHDILDRGRELDAAGALSVLFAHISAEDRQSLFTNALQRSNGVFPRWYEDIFYPDMLFKLPNELRADMLLEVDLKGLAGWSSVQNPEWQESFISRLAPTMQEAVRANQAFVSRADQLRVAQRGHNELVSAVKKLVARGKVSFSEIVA</sequence>
<evidence type="ECO:0008006" key="5">
    <source>
        <dbReference type="Google" id="ProtNLM"/>
    </source>
</evidence>
<feature type="signal peptide" evidence="2">
    <location>
        <begin position="1"/>
        <end position="18"/>
    </location>
</feature>
<feature type="compositionally biased region" description="Pro residues" evidence="1">
    <location>
        <begin position="150"/>
        <end position="174"/>
    </location>
</feature>
<dbReference type="RefSeq" id="WP_395817259.1">
    <property type="nucleotide sequence ID" value="NZ_CP043494.1"/>
</dbReference>
<evidence type="ECO:0000313" key="3">
    <source>
        <dbReference type="EMBL" id="WNG44446.1"/>
    </source>
</evidence>
<gene>
    <name evidence="3" type="ORF">F0U60_10240</name>
</gene>
<name>A0ABY9WKT4_9BACT</name>
<dbReference type="SUPFAM" id="SSF48029">
    <property type="entry name" value="FliG"/>
    <property type="match status" value="1"/>
</dbReference>
<accession>A0ABY9WKT4</accession>
<feature type="chain" id="PRO_5047470937" description="Flagellar motor switch protein FliG C-terminal domain-containing protein" evidence="2">
    <location>
        <begin position="19"/>
        <end position="614"/>
    </location>
</feature>
<evidence type="ECO:0000313" key="4">
    <source>
        <dbReference type="Proteomes" id="UP001611383"/>
    </source>
</evidence>
<dbReference type="EMBL" id="CP043494">
    <property type="protein sequence ID" value="WNG44446.1"/>
    <property type="molecule type" value="Genomic_DNA"/>
</dbReference>
<proteinExistence type="predicted"/>
<reference evidence="3 4" key="1">
    <citation type="submission" date="2019-08" db="EMBL/GenBank/DDBJ databases">
        <title>Archangium and Cystobacter genomes.</title>
        <authorList>
            <person name="Chen I.-C.K."/>
            <person name="Wielgoss S."/>
        </authorList>
    </citation>
    <scope>NUCLEOTIDE SEQUENCE [LARGE SCALE GENOMIC DNA]</scope>
    <source>
        <strain evidence="3 4">Cbm 6</strain>
    </source>
</reference>
<evidence type="ECO:0000256" key="2">
    <source>
        <dbReference type="SAM" id="SignalP"/>
    </source>
</evidence>
<keyword evidence="2" id="KW-0732">Signal</keyword>
<dbReference type="InterPro" id="IPR011002">
    <property type="entry name" value="FliG_a-hlx"/>
</dbReference>
<organism evidence="3 4">
    <name type="scientific">Archangium minus</name>
    <dbReference type="NCBI Taxonomy" id="83450"/>
    <lineage>
        <taxon>Bacteria</taxon>
        <taxon>Pseudomonadati</taxon>
        <taxon>Myxococcota</taxon>
        <taxon>Myxococcia</taxon>
        <taxon>Myxococcales</taxon>
        <taxon>Cystobacterineae</taxon>
        <taxon>Archangiaceae</taxon>
        <taxon>Archangium</taxon>
    </lineage>
</organism>